<dbReference type="CDD" id="cd02966">
    <property type="entry name" value="TlpA_like_family"/>
    <property type="match status" value="1"/>
</dbReference>
<dbReference type="PANTHER" id="PTHR42852:SF13">
    <property type="entry name" value="PROTEIN DIPZ"/>
    <property type="match status" value="1"/>
</dbReference>
<dbReference type="Pfam" id="PF08534">
    <property type="entry name" value="Redoxin"/>
    <property type="match status" value="1"/>
</dbReference>
<comment type="caution">
    <text evidence="4">The sequence shown here is derived from an EMBL/GenBank/DDBJ whole genome shotgun (WGS) entry which is preliminary data.</text>
</comment>
<evidence type="ECO:0000256" key="2">
    <source>
        <dbReference type="ARBA" id="ARBA00022748"/>
    </source>
</evidence>
<dbReference type="InterPro" id="IPR050553">
    <property type="entry name" value="Thioredoxin_ResA/DsbE_sf"/>
</dbReference>
<evidence type="ECO:0000259" key="3">
    <source>
        <dbReference type="PROSITE" id="PS51352"/>
    </source>
</evidence>
<accession>A0A0F9E3Y4</accession>
<dbReference type="PROSITE" id="PS51352">
    <property type="entry name" value="THIOREDOXIN_2"/>
    <property type="match status" value="1"/>
</dbReference>
<dbReference type="SUPFAM" id="SSF52833">
    <property type="entry name" value="Thioredoxin-like"/>
    <property type="match status" value="1"/>
</dbReference>
<evidence type="ECO:0000256" key="1">
    <source>
        <dbReference type="ARBA" id="ARBA00004196"/>
    </source>
</evidence>
<dbReference type="EMBL" id="LAZR01036521">
    <property type="protein sequence ID" value="KKL24621.1"/>
    <property type="molecule type" value="Genomic_DNA"/>
</dbReference>
<sequence>MRRRGFLGGALALGAAPAQARPIMPEHDSPRPLLSPPFTNAAGQDSGLSDFHGRTVLLNIWATWCVPCREEMPTLDRLEARLGVENFHVLALSIDRAGFGAVRDFYTQIGIRHLQLYLADQTRAMLGFGVIGLPTTILIDTRGREVARRVGPAEWDSPAAITQFKRVIAKG</sequence>
<reference evidence="4" key="1">
    <citation type="journal article" date="2015" name="Nature">
        <title>Complex archaea that bridge the gap between prokaryotes and eukaryotes.</title>
        <authorList>
            <person name="Spang A."/>
            <person name="Saw J.H."/>
            <person name="Jorgensen S.L."/>
            <person name="Zaremba-Niedzwiedzka K."/>
            <person name="Martijn J."/>
            <person name="Lind A.E."/>
            <person name="van Eijk R."/>
            <person name="Schleper C."/>
            <person name="Guy L."/>
            <person name="Ettema T.J."/>
        </authorList>
    </citation>
    <scope>NUCLEOTIDE SEQUENCE</scope>
</reference>
<protein>
    <recommendedName>
        <fullName evidence="3">Thioredoxin domain-containing protein</fullName>
    </recommendedName>
</protein>
<name>A0A0F9E3Y4_9ZZZZ</name>
<dbReference type="InterPro" id="IPR017937">
    <property type="entry name" value="Thioredoxin_CS"/>
</dbReference>
<dbReference type="GO" id="GO:0016491">
    <property type="term" value="F:oxidoreductase activity"/>
    <property type="evidence" value="ECO:0007669"/>
    <property type="project" value="InterPro"/>
</dbReference>
<feature type="domain" description="Thioredoxin" evidence="3">
    <location>
        <begin position="29"/>
        <end position="171"/>
    </location>
</feature>
<dbReference type="PROSITE" id="PS00194">
    <property type="entry name" value="THIOREDOXIN_1"/>
    <property type="match status" value="1"/>
</dbReference>
<dbReference type="Gene3D" id="3.40.30.10">
    <property type="entry name" value="Glutaredoxin"/>
    <property type="match status" value="1"/>
</dbReference>
<dbReference type="AlphaFoldDB" id="A0A0F9E3Y4"/>
<organism evidence="4">
    <name type="scientific">marine sediment metagenome</name>
    <dbReference type="NCBI Taxonomy" id="412755"/>
    <lineage>
        <taxon>unclassified sequences</taxon>
        <taxon>metagenomes</taxon>
        <taxon>ecological metagenomes</taxon>
    </lineage>
</organism>
<comment type="subcellular location">
    <subcellularLocation>
        <location evidence="1">Cell envelope</location>
    </subcellularLocation>
</comment>
<dbReference type="InterPro" id="IPR013766">
    <property type="entry name" value="Thioredoxin_domain"/>
</dbReference>
<proteinExistence type="predicted"/>
<dbReference type="GO" id="GO:0030313">
    <property type="term" value="C:cell envelope"/>
    <property type="evidence" value="ECO:0007669"/>
    <property type="project" value="UniProtKB-SubCell"/>
</dbReference>
<evidence type="ECO:0000313" key="4">
    <source>
        <dbReference type="EMBL" id="KKL24621.1"/>
    </source>
</evidence>
<dbReference type="InterPro" id="IPR013740">
    <property type="entry name" value="Redoxin"/>
</dbReference>
<dbReference type="GO" id="GO:0017004">
    <property type="term" value="P:cytochrome complex assembly"/>
    <property type="evidence" value="ECO:0007669"/>
    <property type="project" value="UniProtKB-KW"/>
</dbReference>
<keyword evidence="2" id="KW-0201">Cytochrome c-type biogenesis</keyword>
<dbReference type="InterPro" id="IPR036249">
    <property type="entry name" value="Thioredoxin-like_sf"/>
</dbReference>
<gene>
    <name evidence="4" type="ORF">LCGC14_2413500</name>
</gene>
<dbReference type="PANTHER" id="PTHR42852">
    <property type="entry name" value="THIOL:DISULFIDE INTERCHANGE PROTEIN DSBE"/>
    <property type="match status" value="1"/>
</dbReference>